<feature type="transmembrane region" description="Helical" evidence="2">
    <location>
        <begin position="331"/>
        <end position="351"/>
    </location>
</feature>
<dbReference type="AlphaFoldDB" id="A0A1H4XXE4"/>
<organism evidence="3 4">
    <name type="scientific">Bradyrhizobium lablabi</name>
    <dbReference type="NCBI Taxonomy" id="722472"/>
    <lineage>
        <taxon>Bacteria</taxon>
        <taxon>Pseudomonadati</taxon>
        <taxon>Pseudomonadota</taxon>
        <taxon>Alphaproteobacteria</taxon>
        <taxon>Hyphomicrobiales</taxon>
        <taxon>Nitrobacteraceae</taxon>
        <taxon>Bradyrhizobium</taxon>
    </lineage>
</organism>
<dbReference type="EMBL" id="FNTI01000001">
    <property type="protein sequence ID" value="SED09830.1"/>
    <property type="molecule type" value="Genomic_DNA"/>
</dbReference>
<evidence type="ECO:0000256" key="1">
    <source>
        <dbReference type="SAM" id="MobiDB-lite"/>
    </source>
</evidence>
<feature type="transmembrane region" description="Helical" evidence="2">
    <location>
        <begin position="399"/>
        <end position="418"/>
    </location>
</feature>
<sequence length="700" mass="73732">MIDGIIVTLLVQCLAMALFPLTGGRVQFANGFNLMYCDKLDAVPAGVNVPADFGATDITDCRQGPVPGLPSSRMLRVNRFTQNGAVTTTVTIGRFLDADGRLIAPLTLDSMVLPLLLLLRFLFDRGRGTPGRRICRIRLGVAADGQIPPPAAVVTRRYAALAATLAPILLWAMLYDWLIGAKATGSGWPLLVTIVLAIPALITLLEALHAAAFGSDAWYDRLAGTRMLRVTKSGEAIAVPVLISEPAAVVAAASSEHDTPAAAEPDWSQPLVPEQAVADALGVDRAPLGVDRAPLGVAYTPLALPPPLPPPSSNNYFARHWRGELSLPKSYWINGIVFGFIVGIAVAALGFAVNSRSEAQPVLWLVTLIATWVIVALFTMWQAVGVWRSATNYKAGGKHFWGGLAKTVTVLGVLNLAYNCLFVGTAQLADIYEIIDGDARVGAHQFKVLANGQVLEFSGGITFGVANELNGFLAAMENLRTVRLNSMGGRILEAQRMSDLIRAKGLATSVAQNCMSACTIVFLGGKERVVLPAARIGFHQPAFRGMTAASRRAAISTEIGRLQGFGLSRDFAERANTATPSGMWFPDKDELVREKVVTRVMQPQPAAAKPAPNSTPPSPSANAASPAAAPVAGTPQAMPGVAARAAAEEGRATIPADVIKRLSGEMSRLGMKKVQPVAPAPEAAPANAAPADAAPVAAQK</sequence>
<keyword evidence="2" id="KW-0812">Transmembrane</keyword>
<evidence type="ECO:0000256" key="2">
    <source>
        <dbReference type="SAM" id="Phobius"/>
    </source>
</evidence>
<dbReference type="InterPro" id="IPR029045">
    <property type="entry name" value="ClpP/crotonase-like_dom_sf"/>
</dbReference>
<feature type="region of interest" description="Disordered" evidence="1">
    <location>
        <begin position="604"/>
        <end position="644"/>
    </location>
</feature>
<protein>
    <submittedName>
        <fullName evidence="3">Uncharacterized protein</fullName>
    </submittedName>
</protein>
<dbReference type="Gene3D" id="3.90.226.10">
    <property type="entry name" value="2-enoyl-CoA Hydratase, Chain A, domain 1"/>
    <property type="match status" value="1"/>
</dbReference>
<gene>
    <name evidence="3" type="ORF">SAMN05444171_3125</name>
</gene>
<evidence type="ECO:0000313" key="3">
    <source>
        <dbReference type="EMBL" id="SED09830.1"/>
    </source>
</evidence>
<reference evidence="3 4" key="1">
    <citation type="submission" date="2016-10" db="EMBL/GenBank/DDBJ databases">
        <authorList>
            <person name="de Groot N.N."/>
        </authorList>
    </citation>
    <scope>NUCLEOTIDE SEQUENCE [LARGE SCALE GENOMIC DNA]</scope>
    <source>
        <strain evidence="3 4">GAS522</strain>
    </source>
</reference>
<keyword evidence="2" id="KW-1133">Transmembrane helix</keyword>
<name>A0A1H4XXE4_9BRAD</name>
<accession>A0A1H4XXE4</accession>
<feature type="transmembrane region" description="Helical" evidence="2">
    <location>
        <begin position="363"/>
        <end position="387"/>
    </location>
</feature>
<dbReference type="SUPFAM" id="SSF52096">
    <property type="entry name" value="ClpP/crotonase"/>
    <property type="match status" value="1"/>
</dbReference>
<feature type="transmembrane region" description="Helical" evidence="2">
    <location>
        <begin position="158"/>
        <end position="178"/>
    </location>
</feature>
<feature type="transmembrane region" description="Helical" evidence="2">
    <location>
        <begin position="102"/>
        <end position="123"/>
    </location>
</feature>
<evidence type="ECO:0000313" key="4">
    <source>
        <dbReference type="Proteomes" id="UP000183208"/>
    </source>
</evidence>
<feature type="compositionally biased region" description="Low complexity" evidence="1">
    <location>
        <begin position="620"/>
        <end position="632"/>
    </location>
</feature>
<proteinExistence type="predicted"/>
<feature type="transmembrane region" description="Helical" evidence="2">
    <location>
        <begin position="190"/>
        <end position="219"/>
    </location>
</feature>
<keyword evidence="2" id="KW-0472">Membrane</keyword>
<feature type="region of interest" description="Disordered" evidence="1">
    <location>
        <begin position="677"/>
        <end position="700"/>
    </location>
</feature>
<dbReference type="Proteomes" id="UP000183208">
    <property type="component" value="Unassembled WGS sequence"/>
</dbReference>